<keyword evidence="5" id="KW-1185">Reference proteome</keyword>
<accession>A0A370G6I7</accession>
<dbReference type="Pfam" id="PF01381">
    <property type="entry name" value="HTH_3"/>
    <property type="match status" value="1"/>
</dbReference>
<dbReference type="EMBL" id="JABEQI010000004">
    <property type="protein sequence ID" value="MBB2186460.1"/>
    <property type="molecule type" value="Genomic_DNA"/>
</dbReference>
<dbReference type="InterPro" id="IPR010982">
    <property type="entry name" value="Lambda_DNA-bd_dom_sf"/>
</dbReference>
<dbReference type="SUPFAM" id="SSF47413">
    <property type="entry name" value="lambda repressor-like DNA-binding domains"/>
    <property type="match status" value="1"/>
</dbReference>
<comment type="caution">
    <text evidence="4">The sequence shown here is derived from an EMBL/GenBank/DDBJ whole genome shotgun (WGS) entry which is preliminary data.</text>
</comment>
<proteinExistence type="predicted"/>
<keyword evidence="1" id="KW-0238">DNA-binding</keyword>
<dbReference type="InterPro" id="IPR050807">
    <property type="entry name" value="TransReg_Diox_bact_type"/>
</dbReference>
<organism evidence="4 5">
    <name type="scientific">Gluconacetobacter liquefaciens</name>
    <name type="common">Acetobacter liquefaciens</name>
    <dbReference type="NCBI Taxonomy" id="89584"/>
    <lineage>
        <taxon>Bacteria</taxon>
        <taxon>Pseudomonadati</taxon>
        <taxon>Pseudomonadota</taxon>
        <taxon>Alphaproteobacteria</taxon>
        <taxon>Acetobacterales</taxon>
        <taxon>Acetobacteraceae</taxon>
        <taxon>Gluconacetobacter</taxon>
    </lineage>
</organism>
<reference evidence="4 5" key="1">
    <citation type="submission" date="2018-07" db="EMBL/GenBank/DDBJ databases">
        <title>Genomic Encyclopedia of Type Strains, Phase IV (KMG-IV): sequencing the most valuable type-strain genomes for metagenomic binning, comparative biology and taxonomic classification.</title>
        <authorList>
            <person name="Goeker M."/>
        </authorList>
    </citation>
    <scope>NUCLEOTIDE SEQUENCE [LARGE SCALE GENOMIC DNA]</scope>
    <source>
        <strain evidence="4 5">DSM 5603</strain>
    </source>
</reference>
<dbReference type="OrthoDB" id="5959816at2"/>
<evidence type="ECO:0000313" key="4">
    <source>
        <dbReference type="EMBL" id="RDI38124.1"/>
    </source>
</evidence>
<dbReference type="SMART" id="SM00530">
    <property type="entry name" value="HTH_XRE"/>
    <property type="match status" value="1"/>
</dbReference>
<sequence length="127" mass="13988">MNQTHLHRRRPRSERAPEIGARIREKRDLLGLTTRELGEAAGLTHGAITQYETGRASPKKERLEGLAQALGTSIEWLLTGHDPEILASAQNKLELDLLALIRKIPTDQRPIVLAAMKGIAEAAAKKT</sequence>
<evidence type="ECO:0000313" key="5">
    <source>
        <dbReference type="Proteomes" id="UP000254958"/>
    </source>
</evidence>
<protein>
    <submittedName>
        <fullName evidence="4">Helix-turn-helix protein</fullName>
    </submittedName>
    <submittedName>
        <fullName evidence="3">Helix-turn-helix transcriptional regulator</fullName>
    </submittedName>
</protein>
<dbReference type="GO" id="GO:0003700">
    <property type="term" value="F:DNA-binding transcription factor activity"/>
    <property type="evidence" value="ECO:0007669"/>
    <property type="project" value="TreeGrafter"/>
</dbReference>
<dbReference type="EMBL" id="QQAW01000004">
    <property type="protein sequence ID" value="RDI38124.1"/>
    <property type="molecule type" value="Genomic_DNA"/>
</dbReference>
<dbReference type="PANTHER" id="PTHR46797">
    <property type="entry name" value="HTH-TYPE TRANSCRIPTIONAL REGULATOR"/>
    <property type="match status" value="1"/>
</dbReference>
<evidence type="ECO:0000313" key="6">
    <source>
        <dbReference type="Proteomes" id="UP000562982"/>
    </source>
</evidence>
<dbReference type="Proteomes" id="UP000562982">
    <property type="component" value="Unassembled WGS sequence"/>
</dbReference>
<dbReference type="PANTHER" id="PTHR46797:SF1">
    <property type="entry name" value="METHYLPHOSPHONATE SYNTHASE"/>
    <property type="match status" value="1"/>
</dbReference>
<dbReference type="PROSITE" id="PS50943">
    <property type="entry name" value="HTH_CROC1"/>
    <property type="match status" value="1"/>
</dbReference>
<dbReference type="AlphaFoldDB" id="A0A370G6I7"/>
<dbReference type="RefSeq" id="WP_114727146.1">
    <property type="nucleotide sequence ID" value="NZ_BJMI01000016.1"/>
</dbReference>
<name>A0A370G6I7_GLULI</name>
<dbReference type="GO" id="GO:0005829">
    <property type="term" value="C:cytosol"/>
    <property type="evidence" value="ECO:0007669"/>
    <property type="project" value="TreeGrafter"/>
</dbReference>
<dbReference type="Gene3D" id="1.10.260.40">
    <property type="entry name" value="lambda repressor-like DNA-binding domains"/>
    <property type="match status" value="1"/>
</dbReference>
<dbReference type="GO" id="GO:0003677">
    <property type="term" value="F:DNA binding"/>
    <property type="evidence" value="ECO:0007669"/>
    <property type="project" value="UniProtKB-KW"/>
</dbReference>
<dbReference type="CDD" id="cd00093">
    <property type="entry name" value="HTH_XRE"/>
    <property type="match status" value="1"/>
</dbReference>
<reference evidence="3 6" key="2">
    <citation type="submission" date="2020-04" db="EMBL/GenBank/DDBJ databases">
        <title>Description of novel Gluconacetobacter.</title>
        <authorList>
            <person name="Sombolestani A."/>
        </authorList>
    </citation>
    <scope>NUCLEOTIDE SEQUENCE [LARGE SCALE GENOMIC DNA]</scope>
    <source>
        <strain evidence="3 6">LMG 1382</strain>
    </source>
</reference>
<dbReference type="InterPro" id="IPR001387">
    <property type="entry name" value="Cro/C1-type_HTH"/>
</dbReference>
<dbReference type="Proteomes" id="UP000254958">
    <property type="component" value="Unassembled WGS sequence"/>
</dbReference>
<evidence type="ECO:0000256" key="1">
    <source>
        <dbReference type="ARBA" id="ARBA00023125"/>
    </source>
</evidence>
<feature type="domain" description="HTH cro/C1-type" evidence="2">
    <location>
        <begin position="23"/>
        <end position="77"/>
    </location>
</feature>
<evidence type="ECO:0000259" key="2">
    <source>
        <dbReference type="PROSITE" id="PS50943"/>
    </source>
</evidence>
<evidence type="ECO:0000313" key="3">
    <source>
        <dbReference type="EMBL" id="MBB2186460.1"/>
    </source>
</evidence>
<gene>
    <name evidence="4" type="ORF">C7453_10461</name>
    <name evidence="3" type="ORF">HLH32_08670</name>
</gene>